<proteinExistence type="predicted"/>
<evidence type="ECO:0000256" key="2">
    <source>
        <dbReference type="ARBA" id="ARBA00022490"/>
    </source>
</evidence>
<dbReference type="GO" id="GO:0007059">
    <property type="term" value="P:chromosome segregation"/>
    <property type="evidence" value="ECO:0007669"/>
    <property type="project" value="UniProtKB-KW"/>
</dbReference>
<dbReference type="AlphaFoldDB" id="E6QWC5"/>
<evidence type="ECO:0000256" key="4">
    <source>
        <dbReference type="ARBA" id="ARBA00022829"/>
    </source>
</evidence>
<dbReference type="PROSITE" id="PS51898">
    <property type="entry name" value="TYR_RECOMBINASE"/>
    <property type="match status" value="1"/>
</dbReference>
<dbReference type="Pfam" id="PF12482">
    <property type="entry name" value="DUF3701"/>
    <property type="match status" value="1"/>
</dbReference>
<feature type="domain" description="Tyr recombinase" evidence="9">
    <location>
        <begin position="422"/>
        <end position="632"/>
    </location>
</feature>
<dbReference type="Gene3D" id="1.10.443.10">
    <property type="entry name" value="Intergrase catalytic core"/>
    <property type="match status" value="1"/>
</dbReference>
<dbReference type="GO" id="GO:0005737">
    <property type="term" value="C:cytoplasm"/>
    <property type="evidence" value="ECO:0007669"/>
    <property type="project" value="UniProtKB-SubCell"/>
</dbReference>
<dbReference type="InterPro" id="IPR002104">
    <property type="entry name" value="Integrase_catalytic"/>
</dbReference>
<evidence type="ECO:0000256" key="3">
    <source>
        <dbReference type="ARBA" id="ARBA00022618"/>
    </source>
</evidence>
<dbReference type="EMBL" id="CABR01000150">
    <property type="protein sequence ID" value="CBI11548.1"/>
    <property type="molecule type" value="Genomic_DNA"/>
</dbReference>
<dbReference type="GO" id="GO:0006310">
    <property type="term" value="P:DNA recombination"/>
    <property type="evidence" value="ECO:0007669"/>
    <property type="project" value="UniProtKB-KW"/>
</dbReference>
<evidence type="ECO:0000259" key="10">
    <source>
        <dbReference type="PROSITE" id="PS51900"/>
    </source>
</evidence>
<dbReference type="Pfam" id="PF00589">
    <property type="entry name" value="Phage_integrase"/>
    <property type="match status" value="1"/>
</dbReference>
<dbReference type="PANTHER" id="PTHR30349">
    <property type="entry name" value="PHAGE INTEGRASE-RELATED"/>
    <property type="match status" value="1"/>
</dbReference>
<keyword evidence="3" id="KW-0132">Cell division</keyword>
<evidence type="ECO:0000256" key="5">
    <source>
        <dbReference type="ARBA" id="ARBA00022908"/>
    </source>
</evidence>
<evidence type="ECO:0000313" key="11">
    <source>
        <dbReference type="EMBL" id="CBI11548.1"/>
    </source>
</evidence>
<dbReference type="CDD" id="cd00397">
    <property type="entry name" value="DNA_BRE_C"/>
    <property type="match status" value="1"/>
</dbReference>
<dbReference type="InterPro" id="IPR011010">
    <property type="entry name" value="DNA_brk_join_enz"/>
</dbReference>
<keyword evidence="2" id="KW-0963">Cytoplasm</keyword>
<evidence type="ECO:0000256" key="7">
    <source>
        <dbReference type="ARBA" id="ARBA00023172"/>
    </source>
</evidence>
<dbReference type="GO" id="GO:0051301">
    <property type="term" value="P:cell division"/>
    <property type="evidence" value="ECO:0007669"/>
    <property type="project" value="UniProtKB-KW"/>
</dbReference>
<evidence type="ECO:0000256" key="6">
    <source>
        <dbReference type="ARBA" id="ARBA00023125"/>
    </source>
</evidence>
<dbReference type="InterPro" id="IPR010998">
    <property type="entry name" value="Integrase_recombinase_N"/>
</dbReference>
<sequence>MQADWRHAVTRKLGRHHVAFFRAHLLGVDIGAMADLYLETGMDLRRAKTTLVWVRDTLRQASLRQGNRRNAHLLKIRIVRDGDDECAELPSLNAFREDHDPDNFFTEKELVQAYIEAHPEAADTKRQKKQRILDRQLAALKWIEPLIAAEPVRDDWVAAWFDETIARRLVLAKLPTMGHLMDRIAGSGYRWWVGVPRLGEKGAARIAAWLRGYESSLGALPAQSLAPLRSMPASALNPTRLHSTGIVPLENFVPPSDLDGRTGSNRHPGAPRIDAPNDHRAIVSWLSTKSGNQNTQRAYQKEAERILLWAILERGKALSDLSVEDCAAYRDWLSMIGRTEEQDWPFRVAQTTWLGQKGIARHKTAWRPFDGALSEKSVHHAITIVSNLFEWSVRVQYCAFNPWSAVSKASVKPSPDSAPDVEFMRAFSTGQWNYLLGHLDAMPEDNHLARLRFVLPFAYATGLRISELVDATVGRIYTMPLIDGVGVRWMLKVYGKRGKWRAVPLSTDVMRAMQIYFAHRGLNQDITSNAAGTSLIAREAGEGGLTTSALAKSLRRFYSEVAHELQEQGKHTEARAFEYATVHWLRHTCGSYLALSGVPLNIIQRLLGHSSLQTTSIYTDSSDENLWRAVELAGREKGGVNATRI</sequence>
<protein>
    <submittedName>
        <fullName evidence="11">Putative Phage integrase family protein</fullName>
    </submittedName>
</protein>
<dbReference type="InterPro" id="IPR044068">
    <property type="entry name" value="CB"/>
</dbReference>
<evidence type="ECO:0000256" key="8">
    <source>
        <dbReference type="ARBA" id="ARBA00023306"/>
    </source>
</evidence>
<keyword evidence="6" id="KW-0238">DNA-binding</keyword>
<feature type="domain" description="Core-binding (CB)" evidence="10">
    <location>
        <begin position="276"/>
        <end position="393"/>
    </location>
</feature>
<dbReference type="PROSITE" id="PS51900">
    <property type="entry name" value="CB"/>
    <property type="match status" value="1"/>
</dbReference>
<accession>E6QWC5</accession>
<evidence type="ECO:0000259" key="9">
    <source>
        <dbReference type="PROSITE" id="PS51898"/>
    </source>
</evidence>
<reference evidence="11" key="1">
    <citation type="submission" date="2009-10" db="EMBL/GenBank/DDBJ databases">
        <title>Diversity of trophic interactions inside an arsenic-rich microbial ecosystem.</title>
        <authorList>
            <person name="Bertin P.N."/>
            <person name="Heinrich-Salmeron A."/>
            <person name="Pelletier E."/>
            <person name="Goulhen-Chollet F."/>
            <person name="Arsene-Ploetze F."/>
            <person name="Gallien S."/>
            <person name="Calteau A."/>
            <person name="Vallenet D."/>
            <person name="Casiot C."/>
            <person name="Chane-Woon-Ming B."/>
            <person name="Giloteaux L."/>
            <person name="Barakat M."/>
            <person name="Bonnefoy V."/>
            <person name="Bruneel O."/>
            <person name="Chandler M."/>
            <person name="Cleiss J."/>
            <person name="Duran R."/>
            <person name="Elbaz-Poulichet F."/>
            <person name="Fonknechten N."/>
            <person name="Lauga B."/>
            <person name="Mornico D."/>
            <person name="Ortet P."/>
            <person name="Schaeffer C."/>
            <person name="Siguier P."/>
            <person name="Alexander Thil Smith A."/>
            <person name="Van Dorsselaer A."/>
            <person name="Weissenbach J."/>
            <person name="Medigue C."/>
            <person name="Le Paslier D."/>
        </authorList>
    </citation>
    <scope>NUCLEOTIDE SEQUENCE</scope>
</reference>
<dbReference type="GO" id="GO:0015074">
    <property type="term" value="P:DNA integration"/>
    <property type="evidence" value="ECO:0007669"/>
    <property type="project" value="UniProtKB-KW"/>
</dbReference>
<gene>
    <name evidence="11" type="ORF">CARN7_2381</name>
</gene>
<evidence type="ECO:0000256" key="1">
    <source>
        <dbReference type="ARBA" id="ARBA00004496"/>
    </source>
</evidence>
<keyword evidence="5" id="KW-0229">DNA integration</keyword>
<dbReference type="SUPFAM" id="SSF56349">
    <property type="entry name" value="DNA breaking-rejoining enzymes"/>
    <property type="match status" value="1"/>
</dbReference>
<comment type="caution">
    <text evidence="11">The sequence shown here is derived from an EMBL/GenBank/DDBJ whole genome shotgun (WGS) entry which is preliminary data.</text>
</comment>
<dbReference type="InterPro" id="IPR050090">
    <property type="entry name" value="Tyrosine_recombinase_XerCD"/>
</dbReference>
<comment type="subcellular location">
    <subcellularLocation>
        <location evidence="1">Cytoplasm</location>
    </subcellularLocation>
</comment>
<keyword evidence="8" id="KW-0131">Cell cycle</keyword>
<keyword evidence="7" id="KW-0233">DNA recombination</keyword>
<dbReference type="Gene3D" id="1.10.150.130">
    <property type="match status" value="1"/>
</dbReference>
<dbReference type="GO" id="GO:0003677">
    <property type="term" value="F:DNA binding"/>
    <property type="evidence" value="ECO:0007669"/>
    <property type="project" value="UniProtKB-KW"/>
</dbReference>
<dbReference type="InterPro" id="IPR022169">
    <property type="entry name" value="DUF3701"/>
</dbReference>
<keyword evidence="4" id="KW-0159">Chromosome partition</keyword>
<organism evidence="11">
    <name type="scientific">mine drainage metagenome</name>
    <dbReference type="NCBI Taxonomy" id="410659"/>
    <lineage>
        <taxon>unclassified sequences</taxon>
        <taxon>metagenomes</taxon>
        <taxon>ecological metagenomes</taxon>
    </lineage>
</organism>
<name>E6QWC5_9ZZZZ</name>
<dbReference type="InterPro" id="IPR013762">
    <property type="entry name" value="Integrase-like_cat_sf"/>
</dbReference>
<dbReference type="PANTHER" id="PTHR30349:SF77">
    <property type="entry name" value="TYROSINE RECOMBINASE XERC"/>
    <property type="match status" value="1"/>
</dbReference>